<accession>A0ABR4P5Y1</accession>
<organism evidence="7 8">
    <name type="scientific">Phlyctema vagabunda</name>
    <dbReference type="NCBI Taxonomy" id="108571"/>
    <lineage>
        <taxon>Eukaryota</taxon>
        <taxon>Fungi</taxon>
        <taxon>Dikarya</taxon>
        <taxon>Ascomycota</taxon>
        <taxon>Pezizomycotina</taxon>
        <taxon>Leotiomycetes</taxon>
        <taxon>Helotiales</taxon>
        <taxon>Dermateaceae</taxon>
        <taxon>Phlyctema</taxon>
    </lineage>
</organism>
<dbReference type="Gene3D" id="3.30.9.10">
    <property type="entry name" value="D-Amino Acid Oxidase, subunit A, domain 2"/>
    <property type="match status" value="1"/>
</dbReference>
<evidence type="ECO:0000256" key="3">
    <source>
        <dbReference type="ARBA" id="ARBA00022630"/>
    </source>
</evidence>
<keyword evidence="4" id="KW-0274">FAD</keyword>
<evidence type="ECO:0000259" key="6">
    <source>
        <dbReference type="Pfam" id="PF01266"/>
    </source>
</evidence>
<evidence type="ECO:0000313" key="8">
    <source>
        <dbReference type="Proteomes" id="UP001629113"/>
    </source>
</evidence>
<sequence length="374" mass="40802">MKLTLEAQSIWRSDPILAPHFKQTDILFTGIEGIGQAIVDNYVELIGASPAELISPEDAKARFNGLLRDADWTGVTSCTWNPQAGWGDAANALKTVIQAAIELGVTYVAGSIEKITFAADGSATGLVLAEGELLEGSKTILCTGTYTAKLIADSAPEKGEIQVKGRLVAAAAIMCAFKIPQDELPKFAAAPIIISPMGNYPSESISPGPLGLVKCTHERSFTNLSQHAASKQTFSMVPHRTQQIIWGQEVPQGLKNEMKISKNRIYGNWIKGLEPEYYRMCWDAVTPNQDFVISPRPKCENLYIATGGSFHGWKFPANIGKYVVEMLDGSLDPAVAQRWAWDLKDDGAACGLYLRSRDLSEIKGYEEMTDREGK</sequence>
<comment type="similarity">
    <text evidence="2">Belongs to the MSOX/MTOX family.</text>
</comment>
<evidence type="ECO:0000256" key="5">
    <source>
        <dbReference type="ARBA" id="ARBA00023002"/>
    </source>
</evidence>
<feature type="domain" description="FAD dependent oxidoreductase" evidence="6">
    <location>
        <begin position="21"/>
        <end position="326"/>
    </location>
</feature>
<evidence type="ECO:0000256" key="1">
    <source>
        <dbReference type="ARBA" id="ARBA00001974"/>
    </source>
</evidence>
<dbReference type="InterPro" id="IPR045170">
    <property type="entry name" value="MTOX"/>
</dbReference>
<evidence type="ECO:0000313" key="7">
    <source>
        <dbReference type="EMBL" id="KAL3418709.1"/>
    </source>
</evidence>
<dbReference type="Gene3D" id="3.50.50.60">
    <property type="entry name" value="FAD/NAD(P)-binding domain"/>
    <property type="match status" value="1"/>
</dbReference>
<reference evidence="7 8" key="1">
    <citation type="submission" date="2024-06" db="EMBL/GenBank/DDBJ databases">
        <title>Complete genome of Phlyctema vagabunda strain 19-DSS-EL-015.</title>
        <authorList>
            <person name="Fiorenzani C."/>
        </authorList>
    </citation>
    <scope>NUCLEOTIDE SEQUENCE [LARGE SCALE GENOMIC DNA]</scope>
    <source>
        <strain evidence="7 8">19-DSS-EL-015</strain>
    </source>
</reference>
<comment type="cofactor">
    <cofactor evidence="1">
        <name>FAD</name>
        <dbReference type="ChEBI" id="CHEBI:57692"/>
    </cofactor>
</comment>
<protein>
    <submittedName>
        <fullName evidence="7">FAD dependent oxidoreductase</fullName>
    </submittedName>
</protein>
<dbReference type="Proteomes" id="UP001629113">
    <property type="component" value="Unassembled WGS sequence"/>
</dbReference>
<dbReference type="InterPro" id="IPR006076">
    <property type="entry name" value="FAD-dep_OxRdtase"/>
</dbReference>
<keyword evidence="3" id="KW-0285">Flavoprotein</keyword>
<dbReference type="InterPro" id="IPR036188">
    <property type="entry name" value="FAD/NAD-bd_sf"/>
</dbReference>
<name>A0ABR4P5Y1_9HELO</name>
<evidence type="ECO:0000256" key="2">
    <source>
        <dbReference type="ARBA" id="ARBA00010989"/>
    </source>
</evidence>
<gene>
    <name evidence="7" type="ORF">PVAG01_10425</name>
</gene>
<dbReference type="PANTHER" id="PTHR10961">
    <property type="entry name" value="PEROXISOMAL SARCOSINE OXIDASE"/>
    <property type="match status" value="1"/>
</dbReference>
<dbReference type="PANTHER" id="PTHR10961:SF37">
    <property type="entry name" value="FAD DEPENDENT OXIDOREDUCTASE DOMAIN-CONTAINING PROTEIN"/>
    <property type="match status" value="1"/>
</dbReference>
<dbReference type="SUPFAM" id="SSF51905">
    <property type="entry name" value="FAD/NAD(P)-binding domain"/>
    <property type="match status" value="1"/>
</dbReference>
<evidence type="ECO:0000256" key="4">
    <source>
        <dbReference type="ARBA" id="ARBA00022827"/>
    </source>
</evidence>
<keyword evidence="5" id="KW-0560">Oxidoreductase</keyword>
<comment type="caution">
    <text evidence="7">The sequence shown here is derived from an EMBL/GenBank/DDBJ whole genome shotgun (WGS) entry which is preliminary data.</text>
</comment>
<dbReference type="EMBL" id="JBFCZG010000009">
    <property type="protein sequence ID" value="KAL3418709.1"/>
    <property type="molecule type" value="Genomic_DNA"/>
</dbReference>
<keyword evidence="8" id="KW-1185">Reference proteome</keyword>
<dbReference type="Pfam" id="PF01266">
    <property type="entry name" value="DAO"/>
    <property type="match status" value="1"/>
</dbReference>
<proteinExistence type="inferred from homology"/>